<accession>A0A9Q6Z226</accession>
<dbReference type="RefSeq" id="WP_075293973.1">
    <property type="nucleotide sequence ID" value="NZ_CP018802.1"/>
</dbReference>
<keyword evidence="2" id="KW-1185">Reference proteome</keyword>
<protein>
    <submittedName>
        <fullName evidence="1">Uncharacterized protein</fullName>
    </submittedName>
</protein>
<evidence type="ECO:0000313" key="1">
    <source>
        <dbReference type="EMBL" id="QQF83057.1"/>
    </source>
</evidence>
<dbReference type="AlphaFoldDB" id="A0A9Q6Z226"/>
<dbReference type="OrthoDB" id="9011866at2"/>
<dbReference type="Pfam" id="PF15593">
    <property type="entry name" value="Imm42"/>
    <property type="match status" value="1"/>
</dbReference>
<sequence length="142" mass="16774">MFFGDPYKFAIQCDIINEWNDDCFWINGIFNIYIDGVPILSEVYTSELKFTLANFTEEVLLSMKPIEFSEFNHFNEIVDNIAFNIGSSEMEDKEVYVYFVFNKNNDYVLLKSKGNVTYFEYDKGYIFNVLLSISQWKNTVTF</sequence>
<name>A0A9Q6Z226_HISSO</name>
<dbReference type="InterPro" id="IPR028958">
    <property type="entry name" value="Imm42"/>
</dbReference>
<organism evidence="1 2">
    <name type="scientific">Histophilus somni</name>
    <name type="common">Haemophilus somnus</name>
    <dbReference type="NCBI Taxonomy" id="731"/>
    <lineage>
        <taxon>Bacteria</taxon>
        <taxon>Pseudomonadati</taxon>
        <taxon>Pseudomonadota</taxon>
        <taxon>Gammaproteobacteria</taxon>
        <taxon>Pasteurellales</taxon>
        <taxon>Pasteurellaceae</taxon>
        <taxon>Histophilus</taxon>
    </lineage>
</organism>
<evidence type="ECO:0000313" key="2">
    <source>
        <dbReference type="Proteomes" id="UP000595373"/>
    </source>
</evidence>
<dbReference type="Proteomes" id="UP000595373">
    <property type="component" value="Chromosome"/>
</dbReference>
<dbReference type="EMBL" id="CP066558">
    <property type="protein sequence ID" value="QQF83057.1"/>
    <property type="molecule type" value="Genomic_DNA"/>
</dbReference>
<proteinExistence type="predicted"/>
<reference evidence="1 2" key="1">
    <citation type="submission" date="2020-12" db="EMBL/GenBank/DDBJ databases">
        <title>ASc-MMNZ-VFA-070.</title>
        <authorList>
            <person name="Schryvers A."/>
            <person name="Mostafa Nazari M."/>
            <person name="Farshchi Andisi V."/>
            <person name="Timsit E."/>
            <person name="Walter Morck D."/>
        </authorList>
    </citation>
    <scope>NUCLEOTIDE SEQUENCE [LARGE SCALE GENOMIC DNA]</scope>
    <source>
        <strain evidence="1 2">ASc-MMNZ-VFA-070</strain>
    </source>
</reference>
<gene>
    <name evidence="1" type="ORF">JFL49_03915</name>
</gene>